<proteinExistence type="predicted"/>
<dbReference type="InterPro" id="IPR036291">
    <property type="entry name" value="NAD(P)-bd_dom_sf"/>
</dbReference>
<keyword evidence="4" id="KW-1185">Reference proteome</keyword>
<protein>
    <recommendedName>
        <fullName evidence="2">NAD-dependent epimerase/dehydratase domain-containing protein</fullName>
    </recommendedName>
</protein>
<dbReference type="GO" id="GO:0004029">
    <property type="term" value="F:aldehyde dehydrogenase (NAD+) activity"/>
    <property type="evidence" value="ECO:0007669"/>
    <property type="project" value="TreeGrafter"/>
</dbReference>
<dbReference type="InterPro" id="IPR001509">
    <property type="entry name" value="Epimerase_deHydtase"/>
</dbReference>
<evidence type="ECO:0000313" key="3">
    <source>
        <dbReference type="EMBL" id="KAF6827666.1"/>
    </source>
</evidence>
<dbReference type="PANTHER" id="PTHR48079">
    <property type="entry name" value="PROTEIN YEEZ"/>
    <property type="match status" value="1"/>
</dbReference>
<feature type="transmembrane region" description="Helical" evidence="1">
    <location>
        <begin position="20"/>
        <end position="47"/>
    </location>
</feature>
<evidence type="ECO:0000259" key="2">
    <source>
        <dbReference type="Pfam" id="PF01370"/>
    </source>
</evidence>
<name>A0A8H6KBH1_9PEZI</name>
<evidence type="ECO:0000256" key="1">
    <source>
        <dbReference type="SAM" id="Phobius"/>
    </source>
</evidence>
<keyword evidence="1" id="KW-1133">Transmembrane helix</keyword>
<dbReference type="PANTHER" id="PTHR48079:SF6">
    <property type="entry name" value="NAD(P)-BINDING DOMAIN-CONTAINING PROTEIN-RELATED"/>
    <property type="match status" value="1"/>
</dbReference>
<keyword evidence="1" id="KW-0472">Membrane</keyword>
<sequence length="382" mass="42225">MLSPELSLQEMSASSSTLSNPSAIICPNILIIGATGYIGGSVLTRLLGSGMMFRKNASFTALVRKQEQADLLSTKGVDGVVFAGLDDTDVLRKQASQHDIVINTASASHLKAAEAILLGLADRKTAGKMACLIHTSGTSCFGDNPVSGIYRDDNQEIIHSDNDPNTIKHRLLYAYEKRREETHPYPQRTTDVFVMERSEQLGVRAHILCSPTIYGIGTGFFNRLSIQAVGIMRAARRDGYVFVIGQGAGEWDHVHIDDLSSLYELMVDQLTKSNFLPCNMTGMYFTEAGHHSWREVSESVAKEGFRLGYLPSDEVREVTLQEAKEKMGSDMPAELLELGFASRSRTKAGYARELLGWEPVKTRTDFEESFAKEWEAVMQEIA</sequence>
<accession>A0A8H6KBH1</accession>
<dbReference type="Pfam" id="PF01370">
    <property type="entry name" value="Epimerase"/>
    <property type="match status" value="1"/>
</dbReference>
<dbReference type="GO" id="GO:0005737">
    <property type="term" value="C:cytoplasm"/>
    <property type="evidence" value="ECO:0007669"/>
    <property type="project" value="TreeGrafter"/>
</dbReference>
<dbReference type="Proteomes" id="UP000654918">
    <property type="component" value="Unassembled WGS sequence"/>
</dbReference>
<reference evidence="3" key="1">
    <citation type="journal article" date="2020" name="Phytopathology">
        <title>Genome Sequence Resources of Colletotrichum truncatum, C. plurivorum, C. musicola, and C. sojae: Four Species Pathogenic to Soybean (Glycine max).</title>
        <authorList>
            <person name="Rogerio F."/>
            <person name="Boufleur T.R."/>
            <person name="Ciampi-Guillardi M."/>
            <person name="Sukno S.A."/>
            <person name="Thon M.R."/>
            <person name="Massola Junior N.S."/>
            <person name="Baroncelli R."/>
        </authorList>
    </citation>
    <scope>NUCLEOTIDE SEQUENCE</scope>
    <source>
        <strain evidence="3">LFN00145</strain>
    </source>
</reference>
<dbReference type="SUPFAM" id="SSF51735">
    <property type="entry name" value="NAD(P)-binding Rossmann-fold domains"/>
    <property type="match status" value="1"/>
</dbReference>
<evidence type="ECO:0000313" key="4">
    <source>
        <dbReference type="Proteomes" id="UP000654918"/>
    </source>
</evidence>
<dbReference type="EMBL" id="WIGO01000134">
    <property type="protein sequence ID" value="KAF6827666.1"/>
    <property type="molecule type" value="Genomic_DNA"/>
</dbReference>
<feature type="domain" description="NAD-dependent epimerase/dehydratase" evidence="2">
    <location>
        <begin position="29"/>
        <end position="269"/>
    </location>
</feature>
<organism evidence="3 4">
    <name type="scientific">Colletotrichum plurivorum</name>
    <dbReference type="NCBI Taxonomy" id="2175906"/>
    <lineage>
        <taxon>Eukaryota</taxon>
        <taxon>Fungi</taxon>
        <taxon>Dikarya</taxon>
        <taxon>Ascomycota</taxon>
        <taxon>Pezizomycotina</taxon>
        <taxon>Sordariomycetes</taxon>
        <taxon>Hypocreomycetidae</taxon>
        <taxon>Glomerellales</taxon>
        <taxon>Glomerellaceae</taxon>
        <taxon>Colletotrichum</taxon>
        <taxon>Colletotrichum orchidearum species complex</taxon>
    </lineage>
</organism>
<dbReference type="Gene3D" id="3.40.50.720">
    <property type="entry name" value="NAD(P)-binding Rossmann-like Domain"/>
    <property type="match status" value="1"/>
</dbReference>
<gene>
    <name evidence="3" type="ORF">CPLU01_08959</name>
</gene>
<dbReference type="InterPro" id="IPR051783">
    <property type="entry name" value="NAD(P)-dependent_oxidoreduct"/>
</dbReference>
<keyword evidence="1" id="KW-0812">Transmembrane</keyword>
<dbReference type="AlphaFoldDB" id="A0A8H6KBH1"/>
<comment type="caution">
    <text evidence="3">The sequence shown here is derived from an EMBL/GenBank/DDBJ whole genome shotgun (WGS) entry which is preliminary data.</text>
</comment>